<reference evidence="1" key="1">
    <citation type="journal article" date="2015" name="Nature">
        <title>Complex archaea that bridge the gap between prokaryotes and eukaryotes.</title>
        <authorList>
            <person name="Spang A."/>
            <person name="Saw J.H."/>
            <person name="Jorgensen S.L."/>
            <person name="Zaremba-Niedzwiedzka K."/>
            <person name="Martijn J."/>
            <person name="Lind A.E."/>
            <person name="van Eijk R."/>
            <person name="Schleper C."/>
            <person name="Guy L."/>
            <person name="Ettema T.J."/>
        </authorList>
    </citation>
    <scope>NUCLEOTIDE SEQUENCE</scope>
</reference>
<sequence length="97" mass="11164">MPRPDEEFYFEQAPTEGVSLGVWGDEVIEETAAARADPQLRLLLGRRVLELLDRLASAPRREKMFERVSRMLIEPIEVPDADEGWYRDAKTGGWVVY</sequence>
<protein>
    <submittedName>
        <fullName evidence="1">Uncharacterized protein</fullName>
    </submittedName>
</protein>
<dbReference type="AlphaFoldDB" id="A0A0F8ZNB1"/>
<dbReference type="EMBL" id="LAZR01059396">
    <property type="protein sequence ID" value="KKK67879.1"/>
    <property type="molecule type" value="Genomic_DNA"/>
</dbReference>
<evidence type="ECO:0000313" key="1">
    <source>
        <dbReference type="EMBL" id="KKK67879.1"/>
    </source>
</evidence>
<accession>A0A0F8ZNB1</accession>
<comment type="caution">
    <text evidence="1">The sequence shown here is derived from an EMBL/GenBank/DDBJ whole genome shotgun (WGS) entry which is preliminary data.</text>
</comment>
<name>A0A0F8ZNB1_9ZZZZ</name>
<organism evidence="1">
    <name type="scientific">marine sediment metagenome</name>
    <dbReference type="NCBI Taxonomy" id="412755"/>
    <lineage>
        <taxon>unclassified sequences</taxon>
        <taxon>metagenomes</taxon>
        <taxon>ecological metagenomes</taxon>
    </lineage>
</organism>
<feature type="non-terminal residue" evidence="1">
    <location>
        <position position="97"/>
    </location>
</feature>
<gene>
    <name evidence="1" type="ORF">LCGC14_2949640</name>
</gene>
<proteinExistence type="predicted"/>